<comment type="caution">
    <text evidence="1">The sequence shown here is derived from an EMBL/GenBank/DDBJ whole genome shotgun (WGS) entry which is preliminary data.</text>
</comment>
<sequence length="297" mass="34330">MKYSKQPLTLERQIALLKDRGLAIIDENVAQKVLGSISYFRLANYFRPMETDKQSHQFKPGATFENAVRLYDFDASLRELLFKAIARVEIALRTRMIHHFSLAHGAFWFADESLSREGRLFQENIGSVERELHRTREEFLKDHFKKYDDPPFPPAWKTLEVVSFGVLSKMYYNFSDIKVKKNVARSLDLPQHKILESWAASLAALRNCCAHHARIWNRNYPVTPAIPIKLKNAWISNTAVADNKLYIQLCCIAYLLNNIHPGNTFTLTLKELIATYPNVDIAAMGFPPDWKTEALWQ</sequence>
<accession>A0A9D1XU56</accession>
<dbReference type="InterPro" id="IPR011664">
    <property type="entry name" value="Abi_system_AbiD/AbiF-like"/>
</dbReference>
<reference evidence="1" key="1">
    <citation type="journal article" date="2021" name="PeerJ">
        <title>Extensive microbial diversity within the chicken gut microbiome revealed by metagenomics and culture.</title>
        <authorList>
            <person name="Gilroy R."/>
            <person name="Ravi A."/>
            <person name="Getino M."/>
            <person name="Pursley I."/>
            <person name="Horton D.L."/>
            <person name="Alikhan N.F."/>
            <person name="Baker D."/>
            <person name="Gharbi K."/>
            <person name="Hall N."/>
            <person name="Watson M."/>
            <person name="Adriaenssens E.M."/>
            <person name="Foster-Nyarko E."/>
            <person name="Jarju S."/>
            <person name="Secka A."/>
            <person name="Antonio M."/>
            <person name="Oren A."/>
            <person name="Chaudhuri R.R."/>
            <person name="La Ragione R."/>
            <person name="Hildebrand F."/>
            <person name="Pallen M.J."/>
        </authorList>
    </citation>
    <scope>NUCLEOTIDE SEQUENCE</scope>
    <source>
        <strain evidence="1">ChiHecec2B26-12326</strain>
    </source>
</reference>
<dbReference type="Pfam" id="PF07751">
    <property type="entry name" value="Abi_2"/>
    <property type="match status" value="1"/>
</dbReference>
<organism evidence="1 2">
    <name type="scientific">Candidatus Parabacteroides intestinigallinarum</name>
    <dbReference type="NCBI Taxonomy" id="2838722"/>
    <lineage>
        <taxon>Bacteria</taxon>
        <taxon>Pseudomonadati</taxon>
        <taxon>Bacteroidota</taxon>
        <taxon>Bacteroidia</taxon>
        <taxon>Bacteroidales</taxon>
        <taxon>Tannerellaceae</taxon>
        <taxon>Parabacteroides</taxon>
    </lineage>
</organism>
<dbReference type="EMBL" id="DXEN01000090">
    <property type="protein sequence ID" value="HIX87381.1"/>
    <property type="molecule type" value="Genomic_DNA"/>
</dbReference>
<dbReference type="AlphaFoldDB" id="A0A9D1XU56"/>
<evidence type="ECO:0000313" key="2">
    <source>
        <dbReference type="Proteomes" id="UP000823847"/>
    </source>
</evidence>
<gene>
    <name evidence="1" type="ORF">H9848_12375</name>
</gene>
<reference evidence="1" key="2">
    <citation type="submission" date="2021-04" db="EMBL/GenBank/DDBJ databases">
        <authorList>
            <person name="Gilroy R."/>
        </authorList>
    </citation>
    <scope>NUCLEOTIDE SEQUENCE</scope>
    <source>
        <strain evidence="1">ChiHecec2B26-12326</strain>
    </source>
</reference>
<proteinExistence type="predicted"/>
<name>A0A9D1XU56_9BACT</name>
<evidence type="ECO:0000313" key="1">
    <source>
        <dbReference type="EMBL" id="HIX87381.1"/>
    </source>
</evidence>
<protein>
    <submittedName>
        <fullName evidence="1">Abi family protein</fullName>
    </submittedName>
</protein>
<dbReference type="Proteomes" id="UP000823847">
    <property type="component" value="Unassembled WGS sequence"/>
</dbReference>